<evidence type="ECO:0000259" key="5">
    <source>
        <dbReference type="PROSITE" id="PS50977"/>
    </source>
</evidence>
<feature type="domain" description="HTH tetR-type" evidence="5">
    <location>
        <begin position="19"/>
        <end position="79"/>
    </location>
</feature>
<accession>A0A7W4UWT7</accession>
<dbReference type="PROSITE" id="PS50977">
    <property type="entry name" value="HTH_TETR_2"/>
    <property type="match status" value="1"/>
</dbReference>
<evidence type="ECO:0000256" key="4">
    <source>
        <dbReference type="PROSITE-ProRule" id="PRU00335"/>
    </source>
</evidence>
<dbReference type="InterPro" id="IPR001647">
    <property type="entry name" value="HTH_TetR"/>
</dbReference>
<sequence>MPEPTTRPYRSSLRQEQARQTRERILDAAAAVFAARGYAGASLAEIATTAGVSVESVKVHGPKRALLLGAFERAFAGEAGEESLADRPEVAAIAALDDPDRMLAGLVPFIADANARTGGLWAAFTSAARDDAEVGAAMSGLLTRRHADYGSMVDLLATRGAEGARDLDEAGRRDLADALSFVMSPEGHQQLVGESGWTFERYSTWLLATVRLLVREAGAASRG</sequence>
<dbReference type="Proteomes" id="UP000538196">
    <property type="component" value="Unassembled WGS sequence"/>
</dbReference>
<keyword evidence="2 4" id="KW-0238">DNA-binding</keyword>
<comment type="caution">
    <text evidence="6">The sequence shown here is derived from an EMBL/GenBank/DDBJ whole genome shotgun (WGS) entry which is preliminary data.</text>
</comment>
<evidence type="ECO:0000313" key="6">
    <source>
        <dbReference type="EMBL" id="MBB2967051.1"/>
    </source>
</evidence>
<keyword evidence="7" id="KW-1185">Reference proteome</keyword>
<keyword evidence="3" id="KW-0804">Transcription</keyword>
<proteinExistence type="predicted"/>
<dbReference type="InterPro" id="IPR009057">
    <property type="entry name" value="Homeodomain-like_sf"/>
</dbReference>
<dbReference type="Gene3D" id="1.10.357.10">
    <property type="entry name" value="Tetracycline Repressor, domain 2"/>
    <property type="match status" value="1"/>
</dbReference>
<dbReference type="GO" id="GO:0003700">
    <property type="term" value="F:DNA-binding transcription factor activity"/>
    <property type="evidence" value="ECO:0007669"/>
    <property type="project" value="TreeGrafter"/>
</dbReference>
<feature type="DNA-binding region" description="H-T-H motif" evidence="4">
    <location>
        <begin position="42"/>
        <end position="61"/>
    </location>
</feature>
<reference evidence="6 7" key="1">
    <citation type="submission" date="2020-08" db="EMBL/GenBank/DDBJ databases">
        <title>Sequencing the genomes of 1000 actinobacteria strains.</title>
        <authorList>
            <person name="Klenk H.-P."/>
        </authorList>
    </citation>
    <scope>NUCLEOTIDE SEQUENCE [LARGE SCALE GENOMIC DNA]</scope>
    <source>
        <strain evidence="6 7">DSM 20146</strain>
    </source>
</reference>
<evidence type="ECO:0000256" key="2">
    <source>
        <dbReference type="ARBA" id="ARBA00023125"/>
    </source>
</evidence>
<gene>
    <name evidence="6" type="ORF">FHX33_001783</name>
</gene>
<dbReference type="GO" id="GO:0000976">
    <property type="term" value="F:transcription cis-regulatory region binding"/>
    <property type="evidence" value="ECO:0007669"/>
    <property type="project" value="TreeGrafter"/>
</dbReference>
<dbReference type="Pfam" id="PF00440">
    <property type="entry name" value="TetR_N"/>
    <property type="match status" value="1"/>
</dbReference>
<dbReference type="PANTHER" id="PTHR30055:SF234">
    <property type="entry name" value="HTH-TYPE TRANSCRIPTIONAL REGULATOR BETI"/>
    <property type="match status" value="1"/>
</dbReference>
<organism evidence="6 7">
    <name type="scientific">Leifsonia aquatica</name>
    <name type="common">Corynebacterium aquaticum</name>
    <dbReference type="NCBI Taxonomy" id="144185"/>
    <lineage>
        <taxon>Bacteria</taxon>
        <taxon>Bacillati</taxon>
        <taxon>Actinomycetota</taxon>
        <taxon>Actinomycetes</taxon>
        <taxon>Micrococcales</taxon>
        <taxon>Microbacteriaceae</taxon>
        <taxon>Leifsonia</taxon>
    </lineage>
</organism>
<protein>
    <submittedName>
        <fullName evidence="6">AcrR family transcriptional regulator</fullName>
    </submittedName>
</protein>
<evidence type="ECO:0000313" key="7">
    <source>
        <dbReference type="Proteomes" id="UP000538196"/>
    </source>
</evidence>
<dbReference type="PANTHER" id="PTHR30055">
    <property type="entry name" value="HTH-TYPE TRANSCRIPTIONAL REGULATOR RUTR"/>
    <property type="match status" value="1"/>
</dbReference>
<dbReference type="EMBL" id="JACHVP010000001">
    <property type="protein sequence ID" value="MBB2967051.1"/>
    <property type="molecule type" value="Genomic_DNA"/>
</dbReference>
<keyword evidence="1" id="KW-0805">Transcription regulation</keyword>
<dbReference type="SUPFAM" id="SSF46689">
    <property type="entry name" value="Homeodomain-like"/>
    <property type="match status" value="1"/>
</dbReference>
<name>A0A7W4UWT7_LEIAQ</name>
<evidence type="ECO:0000256" key="3">
    <source>
        <dbReference type="ARBA" id="ARBA00023163"/>
    </source>
</evidence>
<dbReference type="AlphaFoldDB" id="A0A7W4UWT7"/>
<dbReference type="InterPro" id="IPR050109">
    <property type="entry name" value="HTH-type_TetR-like_transc_reg"/>
</dbReference>
<evidence type="ECO:0000256" key="1">
    <source>
        <dbReference type="ARBA" id="ARBA00023015"/>
    </source>
</evidence>
<dbReference type="RefSeq" id="WP_183428361.1">
    <property type="nucleotide sequence ID" value="NZ_JACHVP010000001.1"/>
</dbReference>